<protein>
    <submittedName>
        <fullName evidence="2">Uncharacterized protein</fullName>
    </submittedName>
</protein>
<feature type="transmembrane region" description="Helical" evidence="1">
    <location>
        <begin position="234"/>
        <end position="253"/>
    </location>
</feature>
<dbReference type="EMBL" id="JACRUO010000001">
    <property type="protein sequence ID" value="MBD3689239.1"/>
    <property type="molecule type" value="Genomic_DNA"/>
</dbReference>
<keyword evidence="3" id="KW-1185">Reference proteome</keyword>
<feature type="transmembrane region" description="Helical" evidence="1">
    <location>
        <begin position="63"/>
        <end position="83"/>
    </location>
</feature>
<sequence length="285" mass="30603">MSKHTVPVADRVKLALMFGWYEVRARYFSRPLSVIGSIFSSAFLIAVLPLLCLLEEVITPGVIIGYADYLAGFAGILMPAAALRLEYAGGGFGRLRLLPYGRGAVYGAPFVPMIWTMACVNIGVVVALTWGLDLAPGQIARTLGATVVGEVLVWAMCTPIGMIVVRWARSMPLALGACIVAYLIMRPQTVTGMNEVPVTAQVAIAWVTPPAWAHQLALTLGDIAPGWLESAPTLLLVAMTAVFIVLAWITAILSTRKLFSRIHLAEDAAPAGGDRTARREARRFA</sequence>
<keyword evidence="1" id="KW-0472">Membrane</keyword>
<feature type="transmembrane region" description="Helical" evidence="1">
    <location>
        <begin position="104"/>
        <end position="132"/>
    </location>
</feature>
<evidence type="ECO:0000313" key="3">
    <source>
        <dbReference type="Proteomes" id="UP000627538"/>
    </source>
</evidence>
<dbReference type="RefSeq" id="WP_191071304.1">
    <property type="nucleotide sequence ID" value="NZ_JACRUO010000001.1"/>
</dbReference>
<keyword evidence="1" id="KW-1133">Transmembrane helix</keyword>
<gene>
    <name evidence="2" type="ORF">H8R10_03210</name>
</gene>
<comment type="caution">
    <text evidence="2">The sequence shown here is derived from an EMBL/GenBank/DDBJ whole genome shotgun (WGS) entry which is preliminary data.</text>
</comment>
<organism evidence="2 3">
    <name type="scientific">Nanchangia anserum</name>
    <dbReference type="NCBI Taxonomy" id="2692125"/>
    <lineage>
        <taxon>Bacteria</taxon>
        <taxon>Bacillati</taxon>
        <taxon>Actinomycetota</taxon>
        <taxon>Actinomycetes</taxon>
        <taxon>Actinomycetales</taxon>
        <taxon>Actinomycetaceae</taxon>
        <taxon>Nanchangia</taxon>
    </lineage>
</organism>
<dbReference type="AlphaFoldDB" id="A0A8I0GFT6"/>
<evidence type="ECO:0000256" key="1">
    <source>
        <dbReference type="SAM" id="Phobius"/>
    </source>
</evidence>
<feature type="transmembrane region" description="Helical" evidence="1">
    <location>
        <begin position="138"/>
        <end position="155"/>
    </location>
</feature>
<name>A0A8I0GFT6_9ACTO</name>
<dbReference type="Proteomes" id="UP000627538">
    <property type="component" value="Unassembled WGS sequence"/>
</dbReference>
<feature type="transmembrane region" description="Helical" evidence="1">
    <location>
        <begin position="32"/>
        <end position="51"/>
    </location>
</feature>
<keyword evidence="1" id="KW-0812">Transmembrane</keyword>
<reference evidence="2 3" key="1">
    <citation type="submission" date="2020-08" db="EMBL/GenBank/DDBJ databases">
        <title>Winkia gen. nov., sp. nov., isolated from faeces of the Anser albifrons in China.</title>
        <authorList>
            <person name="Liu Q."/>
        </authorList>
    </citation>
    <scope>NUCLEOTIDE SEQUENCE [LARGE SCALE GENOMIC DNA]</scope>
    <source>
        <strain evidence="2 3">C62</strain>
    </source>
</reference>
<accession>A0A8I0GFT6</accession>
<proteinExistence type="predicted"/>
<evidence type="ECO:0000313" key="2">
    <source>
        <dbReference type="EMBL" id="MBD3689239.1"/>
    </source>
</evidence>